<dbReference type="Gene3D" id="3.40.630.30">
    <property type="match status" value="1"/>
</dbReference>
<evidence type="ECO:0000313" key="3">
    <source>
        <dbReference type="Proteomes" id="UP000015344"/>
    </source>
</evidence>
<dbReference type="InterPro" id="IPR000182">
    <property type="entry name" value="GNAT_dom"/>
</dbReference>
<dbReference type="RefSeq" id="WP_021262676.1">
    <property type="nucleotide sequence ID" value="NZ_ATMT01000104.1"/>
</dbReference>
<protein>
    <submittedName>
        <fullName evidence="2">N-acetyltransferase GCN5</fullName>
    </submittedName>
</protein>
<dbReference type="PROSITE" id="PS51186">
    <property type="entry name" value="GNAT"/>
    <property type="match status" value="1"/>
</dbReference>
<keyword evidence="2" id="KW-0808">Transferase</keyword>
<dbReference type="AlphaFoldDB" id="S9SCP2"/>
<dbReference type="PANTHER" id="PTHR43415">
    <property type="entry name" value="SPERMIDINE N(1)-ACETYLTRANSFERASE"/>
    <property type="match status" value="1"/>
</dbReference>
<name>S9SCP2_PAEAL</name>
<dbReference type="PANTHER" id="PTHR43415:SF3">
    <property type="entry name" value="GNAT-FAMILY ACETYLTRANSFERASE"/>
    <property type="match status" value="1"/>
</dbReference>
<dbReference type="eggNOG" id="COG0456">
    <property type="taxonomic scope" value="Bacteria"/>
</dbReference>
<dbReference type="InterPro" id="IPR016181">
    <property type="entry name" value="Acyl_CoA_acyltransferase"/>
</dbReference>
<gene>
    <name evidence="2" type="ORF">PAALTS15_27826</name>
</gene>
<sequence>MLLHCQLFEENGLQYTIRSAERHDANMLSEARVQIDGETENMDREAGEAYISASEFEEIIAVDSEHPRNLFLVAVVDEQVVGFSRCAGGDLKRCAHKVEFGVCVLKDYWGHRIGKHLMEQSIAWADANGISKIALHVLETNKTAIRLYQKLGFEVEGVLKKDKRLSDGQYYDTIAMARFNGI</sequence>
<accession>S9SCP2</accession>
<dbReference type="EMBL" id="ATMT01000104">
    <property type="protein sequence ID" value="EPY03637.1"/>
    <property type="molecule type" value="Genomic_DNA"/>
</dbReference>
<comment type="caution">
    <text evidence="2">The sequence shown here is derived from an EMBL/GenBank/DDBJ whole genome shotgun (WGS) entry which is preliminary data.</text>
</comment>
<dbReference type="Proteomes" id="UP000015344">
    <property type="component" value="Unassembled WGS sequence"/>
</dbReference>
<dbReference type="Pfam" id="PF00583">
    <property type="entry name" value="Acetyltransf_1"/>
    <property type="match status" value="1"/>
</dbReference>
<evidence type="ECO:0000259" key="1">
    <source>
        <dbReference type="PROSITE" id="PS51186"/>
    </source>
</evidence>
<evidence type="ECO:0000313" key="2">
    <source>
        <dbReference type="EMBL" id="EPY03637.1"/>
    </source>
</evidence>
<dbReference type="CDD" id="cd04301">
    <property type="entry name" value="NAT_SF"/>
    <property type="match status" value="1"/>
</dbReference>
<dbReference type="GO" id="GO:0016747">
    <property type="term" value="F:acyltransferase activity, transferring groups other than amino-acyl groups"/>
    <property type="evidence" value="ECO:0007669"/>
    <property type="project" value="InterPro"/>
</dbReference>
<dbReference type="PATRIC" id="fig|1117108.3.peg.5742"/>
<dbReference type="SUPFAM" id="SSF55729">
    <property type="entry name" value="Acyl-CoA N-acyltransferases (Nat)"/>
    <property type="match status" value="1"/>
</dbReference>
<proteinExistence type="predicted"/>
<reference evidence="2 3" key="1">
    <citation type="submission" date="2013-05" db="EMBL/GenBank/DDBJ databases">
        <authorList>
            <person name="Strain E.A."/>
            <person name="Brown E."/>
            <person name="Allard M.W."/>
            <person name="Luo Y.L."/>
        </authorList>
    </citation>
    <scope>NUCLEOTIDE SEQUENCE [LARGE SCALE GENOMIC DNA]</scope>
    <source>
        <strain evidence="2 3">TS-15</strain>
    </source>
</reference>
<organism evidence="2 3">
    <name type="scientific">Paenibacillus alvei TS-15</name>
    <dbReference type="NCBI Taxonomy" id="1117108"/>
    <lineage>
        <taxon>Bacteria</taxon>
        <taxon>Bacillati</taxon>
        <taxon>Bacillota</taxon>
        <taxon>Bacilli</taxon>
        <taxon>Bacillales</taxon>
        <taxon>Paenibacillaceae</taxon>
        <taxon>Paenibacillus</taxon>
    </lineage>
</organism>
<feature type="domain" description="N-acetyltransferase" evidence="1">
    <location>
        <begin position="15"/>
        <end position="177"/>
    </location>
</feature>